<dbReference type="EMBL" id="CAJMXA010000773">
    <property type="protein sequence ID" value="CAE6442508.1"/>
    <property type="molecule type" value="Genomic_DNA"/>
</dbReference>
<feature type="DNA-binding region" description="Homeobox" evidence="1">
    <location>
        <begin position="203"/>
        <end position="245"/>
    </location>
</feature>
<dbReference type="SUPFAM" id="SSF46689">
    <property type="entry name" value="Homeodomain-like"/>
    <property type="match status" value="1"/>
</dbReference>
<keyword evidence="1 2" id="KW-0371">Homeobox</keyword>
<feature type="compositionally biased region" description="Polar residues" evidence="3">
    <location>
        <begin position="394"/>
        <end position="408"/>
    </location>
</feature>
<evidence type="ECO:0000256" key="2">
    <source>
        <dbReference type="RuleBase" id="RU000682"/>
    </source>
</evidence>
<dbReference type="Proteomes" id="UP000663853">
    <property type="component" value="Unassembled WGS sequence"/>
</dbReference>
<feature type="region of interest" description="Disordered" evidence="3">
    <location>
        <begin position="141"/>
        <end position="189"/>
    </location>
</feature>
<keyword evidence="1 2" id="KW-0238">DNA-binding</keyword>
<proteinExistence type="predicted"/>
<protein>
    <recommendedName>
        <fullName evidence="4">Homeobox domain-containing protein</fullName>
    </recommendedName>
</protein>
<dbReference type="Pfam" id="PF00046">
    <property type="entry name" value="Homeodomain"/>
    <property type="match status" value="1"/>
</dbReference>
<gene>
    <name evidence="5" type="ORF">RDB_LOCUS38110</name>
</gene>
<feature type="compositionally biased region" description="Pro residues" evidence="3">
    <location>
        <begin position="524"/>
        <end position="536"/>
    </location>
</feature>
<evidence type="ECO:0000256" key="3">
    <source>
        <dbReference type="SAM" id="MobiDB-lite"/>
    </source>
</evidence>
<dbReference type="SMART" id="SM00389">
    <property type="entry name" value="HOX"/>
    <property type="match status" value="1"/>
</dbReference>
<feature type="region of interest" description="Disordered" evidence="3">
    <location>
        <begin position="298"/>
        <end position="362"/>
    </location>
</feature>
<feature type="domain" description="Homeobox" evidence="4">
    <location>
        <begin position="201"/>
        <end position="244"/>
    </location>
</feature>
<sequence length="649" mass="68703">MNDSPLLRALSAIQVTVQQHLALNQNQPITQHAPSFDTRTTHSPPKTTLSELPSQLSSFGLSAEVAAEINNVLTTESHNYQASIAQSRQQLLNDLSTTTVSSDPQALPYLVAATCQKFCDVTVDSCLESVRKHLNEYTHVDGPLSDAEEVSGSEDNSSCESDEDEESNDDIEGQDIDEDDNAPMKAGEEVPPLETKYLPIFEALHERGKVLTKPEKTYLVNMTGMTYRQITIWFQNRRRGELKEDAGRAYMPRADSVHSFSSSDISDELHLEQHLSNSRSDTTFDICSWRLTSAFPTKDGIHGPSAPPSPTKLSFRPAITGTDSDTDDTDLSDSDDDPLVPPGPSSSMSTIATSVSAGSIRPASGVTEPQIVSAATSSAGRAAPVRPIKPLPTSRLNTSIPSTQPTQAQVPSVFGGGLAQPTFAPLISQSPAPVPITSPPQSVTSNELGLTVHMNAVSQAPTMTLSSFSSTPPALSPGVSPPSPSNSTSVSPQRNTSPTPSVHSASSPRPPVKPLPRRTGCAPRPRPPPRPTPPTAPSTTTLSSTRASVVLPPSSNPSLGNTTLGSLLRPNQPAPRIPPEMEERLAAMAGRMGVGRDVTGIAPATARSDLVVPPFGPTSFPRSTLPLGSTSTSAPASHHKNPSHHNHGA</sequence>
<feature type="compositionally biased region" description="Polar residues" evidence="3">
    <location>
        <begin position="620"/>
        <end position="635"/>
    </location>
</feature>
<evidence type="ECO:0000313" key="5">
    <source>
        <dbReference type="EMBL" id="CAE6442508.1"/>
    </source>
</evidence>
<feature type="compositionally biased region" description="Acidic residues" evidence="3">
    <location>
        <begin position="160"/>
        <end position="181"/>
    </location>
</feature>
<evidence type="ECO:0000259" key="4">
    <source>
        <dbReference type="PROSITE" id="PS50071"/>
    </source>
</evidence>
<organism evidence="5 6">
    <name type="scientific">Rhizoctonia solani</name>
    <dbReference type="NCBI Taxonomy" id="456999"/>
    <lineage>
        <taxon>Eukaryota</taxon>
        <taxon>Fungi</taxon>
        <taxon>Dikarya</taxon>
        <taxon>Basidiomycota</taxon>
        <taxon>Agaricomycotina</taxon>
        <taxon>Agaricomycetes</taxon>
        <taxon>Cantharellales</taxon>
        <taxon>Ceratobasidiaceae</taxon>
        <taxon>Rhizoctonia</taxon>
    </lineage>
</organism>
<comment type="subcellular location">
    <subcellularLocation>
        <location evidence="1 2">Nucleus</location>
    </subcellularLocation>
</comment>
<feature type="compositionally biased region" description="Polar residues" evidence="3">
    <location>
        <begin position="493"/>
        <end position="507"/>
    </location>
</feature>
<feature type="compositionally biased region" description="Acidic residues" evidence="3">
    <location>
        <begin position="324"/>
        <end position="338"/>
    </location>
</feature>
<comment type="caution">
    <text evidence="5">The sequence shown here is derived from an EMBL/GenBank/DDBJ whole genome shotgun (WGS) entry which is preliminary data.</text>
</comment>
<name>A0A8H3AX14_9AGAM</name>
<feature type="compositionally biased region" description="Low complexity" evidence="3">
    <location>
        <begin position="345"/>
        <end position="357"/>
    </location>
</feature>
<evidence type="ECO:0000256" key="1">
    <source>
        <dbReference type="PROSITE-ProRule" id="PRU00108"/>
    </source>
</evidence>
<feature type="compositionally biased region" description="Low complexity" evidence="3">
    <location>
        <begin position="537"/>
        <end position="559"/>
    </location>
</feature>
<feature type="region of interest" description="Disordered" evidence="3">
    <location>
        <begin position="26"/>
        <end position="51"/>
    </location>
</feature>
<feature type="compositionally biased region" description="Basic residues" evidence="3">
    <location>
        <begin position="637"/>
        <end position="649"/>
    </location>
</feature>
<reference evidence="5" key="1">
    <citation type="submission" date="2021-01" db="EMBL/GenBank/DDBJ databases">
        <authorList>
            <person name="Kaushik A."/>
        </authorList>
    </citation>
    <scope>NUCLEOTIDE SEQUENCE</scope>
    <source>
        <strain evidence="5">AG6-10EEA</strain>
    </source>
</reference>
<dbReference type="PROSITE" id="PS50071">
    <property type="entry name" value="HOMEOBOX_2"/>
    <property type="match status" value="1"/>
</dbReference>
<dbReference type="InterPro" id="IPR009057">
    <property type="entry name" value="Homeodomain-like_sf"/>
</dbReference>
<dbReference type="AlphaFoldDB" id="A0A8H3AX14"/>
<accession>A0A8H3AX14</accession>
<dbReference type="GO" id="GO:0005634">
    <property type="term" value="C:nucleus"/>
    <property type="evidence" value="ECO:0007669"/>
    <property type="project" value="UniProtKB-SubCell"/>
</dbReference>
<dbReference type="GO" id="GO:0003677">
    <property type="term" value="F:DNA binding"/>
    <property type="evidence" value="ECO:0007669"/>
    <property type="project" value="UniProtKB-UniRule"/>
</dbReference>
<feature type="region of interest" description="Disordered" evidence="3">
    <location>
        <begin position="375"/>
        <end position="408"/>
    </location>
</feature>
<dbReference type="CDD" id="cd00086">
    <property type="entry name" value="homeodomain"/>
    <property type="match status" value="1"/>
</dbReference>
<dbReference type="Gene3D" id="1.10.10.60">
    <property type="entry name" value="Homeodomain-like"/>
    <property type="match status" value="1"/>
</dbReference>
<keyword evidence="1 2" id="KW-0539">Nucleus</keyword>
<feature type="region of interest" description="Disordered" evidence="3">
    <location>
        <begin position="612"/>
        <end position="649"/>
    </location>
</feature>
<evidence type="ECO:0000313" key="6">
    <source>
        <dbReference type="Proteomes" id="UP000663853"/>
    </source>
</evidence>
<feature type="region of interest" description="Disordered" evidence="3">
    <location>
        <begin position="464"/>
        <end position="575"/>
    </location>
</feature>
<dbReference type="InterPro" id="IPR001356">
    <property type="entry name" value="HD"/>
</dbReference>